<evidence type="ECO:0000256" key="6">
    <source>
        <dbReference type="ARBA" id="ARBA00023033"/>
    </source>
</evidence>
<dbReference type="GO" id="GO:0004497">
    <property type="term" value="F:monooxygenase activity"/>
    <property type="evidence" value="ECO:0007669"/>
    <property type="project" value="UniProtKB-KW"/>
</dbReference>
<dbReference type="GO" id="GO:0020037">
    <property type="term" value="F:heme binding"/>
    <property type="evidence" value="ECO:0007669"/>
    <property type="project" value="InterPro"/>
</dbReference>
<comment type="similarity">
    <text evidence="2">Belongs to the cytochrome P450 family.</text>
</comment>
<keyword evidence="3" id="KW-0479">Metal-binding</keyword>
<evidence type="ECO:0000256" key="5">
    <source>
        <dbReference type="ARBA" id="ARBA00023004"/>
    </source>
</evidence>
<dbReference type="STRING" id="97972.A0A2V1DF73"/>
<comment type="cofactor">
    <cofactor evidence="1">
        <name>heme</name>
        <dbReference type="ChEBI" id="CHEBI:30413"/>
    </cofactor>
</comment>
<dbReference type="Gene3D" id="1.10.630.10">
    <property type="entry name" value="Cytochrome P450"/>
    <property type="match status" value="1"/>
</dbReference>
<evidence type="ECO:0000313" key="8">
    <source>
        <dbReference type="Proteomes" id="UP000244855"/>
    </source>
</evidence>
<dbReference type="EMBL" id="KZ805457">
    <property type="protein sequence ID" value="PVH96691.1"/>
    <property type="molecule type" value="Genomic_DNA"/>
</dbReference>
<organism evidence="7 8">
    <name type="scientific">Periconia macrospinosa</name>
    <dbReference type="NCBI Taxonomy" id="97972"/>
    <lineage>
        <taxon>Eukaryota</taxon>
        <taxon>Fungi</taxon>
        <taxon>Dikarya</taxon>
        <taxon>Ascomycota</taxon>
        <taxon>Pezizomycotina</taxon>
        <taxon>Dothideomycetes</taxon>
        <taxon>Pleosporomycetidae</taxon>
        <taxon>Pleosporales</taxon>
        <taxon>Massarineae</taxon>
        <taxon>Periconiaceae</taxon>
        <taxon>Periconia</taxon>
    </lineage>
</organism>
<protein>
    <recommendedName>
        <fullName evidence="9">Cytochrome P450</fullName>
    </recommendedName>
</protein>
<evidence type="ECO:0008006" key="9">
    <source>
        <dbReference type="Google" id="ProtNLM"/>
    </source>
</evidence>
<keyword evidence="6" id="KW-0503">Monooxygenase</keyword>
<keyword evidence="8" id="KW-1185">Reference proteome</keyword>
<name>A0A2V1DF73_9PLEO</name>
<dbReference type="GO" id="GO:0005506">
    <property type="term" value="F:iron ion binding"/>
    <property type="evidence" value="ECO:0007669"/>
    <property type="project" value="InterPro"/>
</dbReference>
<gene>
    <name evidence="7" type="ORF">DM02DRAFT_534697</name>
</gene>
<accession>A0A2V1DF73</accession>
<dbReference type="GO" id="GO:0016705">
    <property type="term" value="F:oxidoreductase activity, acting on paired donors, with incorporation or reduction of molecular oxygen"/>
    <property type="evidence" value="ECO:0007669"/>
    <property type="project" value="InterPro"/>
</dbReference>
<evidence type="ECO:0000256" key="2">
    <source>
        <dbReference type="ARBA" id="ARBA00010617"/>
    </source>
</evidence>
<reference evidence="7 8" key="1">
    <citation type="journal article" date="2018" name="Sci. Rep.">
        <title>Comparative genomics provides insights into the lifestyle and reveals functional heterogeneity of dark septate endophytic fungi.</title>
        <authorList>
            <person name="Knapp D.G."/>
            <person name="Nemeth J.B."/>
            <person name="Barry K."/>
            <person name="Hainaut M."/>
            <person name="Henrissat B."/>
            <person name="Johnson J."/>
            <person name="Kuo A."/>
            <person name="Lim J.H.P."/>
            <person name="Lipzen A."/>
            <person name="Nolan M."/>
            <person name="Ohm R.A."/>
            <person name="Tamas L."/>
            <person name="Grigoriev I.V."/>
            <person name="Spatafora J.W."/>
            <person name="Nagy L.G."/>
            <person name="Kovacs G.M."/>
        </authorList>
    </citation>
    <scope>NUCLEOTIDE SEQUENCE [LARGE SCALE GENOMIC DNA]</scope>
    <source>
        <strain evidence="7 8">DSE2036</strain>
    </source>
</reference>
<keyword evidence="4" id="KW-0560">Oxidoreductase</keyword>
<evidence type="ECO:0000313" key="7">
    <source>
        <dbReference type="EMBL" id="PVH96691.1"/>
    </source>
</evidence>
<evidence type="ECO:0000256" key="1">
    <source>
        <dbReference type="ARBA" id="ARBA00001971"/>
    </source>
</evidence>
<dbReference type="AlphaFoldDB" id="A0A2V1DF73"/>
<dbReference type="InterPro" id="IPR036396">
    <property type="entry name" value="Cyt_P450_sf"/>
</dbReference>
<dbReference type="InterPro" id="IPR050121">
    <property type="entry name" value="Cytochrome_P450_monoxygenase"/>
</dbReference>
<proteinExistence type="inferred from homology"/>
<dbReference type="PANTHER" id="PTHR24305">
    <property type="entry name" value="CYTOCHROME P450"/>
    <property type="match status" value="1"/>
</dbReference>
<sequence>MIPTADALSTVLVALASLGIASTIYIVVDRLYFSPIFKFPGSMVAAVTHWYDFYHDYWRNRKYIFEIEKMHKRYGPIVRVNPYELSIYDAEFYNKIYITESTPMPVEEYIVLTQLGSHLLTQDHNLHRKRRKPLDPFFSRM</sequence>
<dbReference type="Proteomes" id="UP000244855">
    <property type="component" value="Unassembled WGS sequence"/>
</dbReference>
<evidence type="ECO:0000256" key="3">
    <source>
        <dbReference type="ARBA" id="ARBA00022723"/>
    </source>
</evidence>
<keyword evidence="5" id="KW-0408">Iron</keyword>
<dbReference type="SUPFAM" id="SSF48264">
    <property type="entry name" value="Cytochrome P450"/>
    <property type="match status" value="1"/>
</dbReference>
<dbReference type="OrthoDB" id="3945418at2759"/>
<dbReference type="PANTHER" id="PTHR24305:SF157">
    <property type="entry name" value="N-ACETYLTRYPTOPHAN 6-HYDROXYLASE IVOC-RELATED"/>
    <property type="match status" value="1"/>
</dbReference>
<evidence type="ECO:0000256" key="4">
    <source>
        <dbReference type="ARBA" id="ARBA00023002"/>
    </source>
</evidence>